<reference evidence="2" key="2">
    <citation type="journal article" date="2017" name="Nat. Plants">
        <title>The Aegilops tauschii genome reveals multiple impacts of transposons.</title>
        <authorList>
            <person name="Zhao G."/>
            <person name="Zou C."/>
            <person name="Li K."/>
            <person name="Wang K."/>
            <person name="Li T."/>
            <person name="Gao L."/>
            <person name="Zhang X."/>
            <person name="Wang H."/>
            <person name="Yang Z."/>
            <person name="Liu X."/>
            <person name="Jiang W."/>
            <person name="Mao L."/>
            <person name="Kong X."/>
            <person name="Jiao Y."/>
            <person name="Jia J."/>
        </authorList>
    </citation>
    <scope>NUCLEOTIDE SEQUENCE [LARGE SCALE GENOMIC DNA]</scope>
    <source>
        <strain evidence="2">cv. AL8/78</strain>
    </source>
</reference>
<keyword evidence="2" id="KW-1185">Reference proteome</keyword>
<evidence type="ECO:0000313" key="2">
    <source>
        <dbReference type="Proteomes" id="UP000015105"/>
    </source>
</evidence>
<evidence type="ECO:0008006" key="3">
    <source>
        <dbReference type="Google" id="ProtNLM"/>
    </source>
</evidence>
<reference evidence="1" key="4">
    <citation type="submission" date="2019-03" db="UniProtKB">
        <authorList>
            <consortium name="EnsemblPlants"/>
        </authorList>
    </citation>
    <scope>IDENTIFICATION</scope>
</reference>
<sequence>RHWEVCGDDVTKAVLEIVEGKESAKSINETVLVLIPKVKNPTLLSQFRPISLCNVLYKIASKVISNRLKIILPEIISK</sequence>
<organism evidence="1 2">
    <name type="scientific">Aegilops tauschii subsp. strangulata</name>
    <name type="common">Goatgrass</name>
    <dbReference type="NCBI Taxonomy" id="200361"/>
    <lineage>
        <taxon>Eukaryota</taxon>
        <taxon>Viridiplantae</taxon>
        <taxon>Streptophyta</taxon>
        <taxon>Embryophyta</taxon>
        <taxon>Tracheophyta</taxon>
        <taxon>Spermatophyta</taxon>
        <taxon>Magnoliopsida</taxon>
        <taxon>Liliopsida</taxon>
        <taxon>Poales</taxon>
        <taxon>Poaceae</taxon>
        <taxon>BOP clade</taxon>
        <taxon>Pooideae</taxon>
        <taxon>Triticodae</taxon>
        <taxon>Triticeae</taxon>
        <taxon>Triticinae</taxon>
        <taxon>Aegilops</taxon>
    </lineage>
</organism>
<evidence type="ECO:0000313" key="1">
    <source>
        <dbReference type="EnsemblPlants" id="AET2Gv20012900.1"/>
    </source>
</evidence>
<reference evidence="2" key="1">
    <citation type="journal article" date="2014" name="Science">
        <title>Ancient hybridizations among the ancestral genomes of bread wheat.</title>
        <authorList>
            <consortium name="International Wheat Genome Sequencing Consortium,"/>
            <person name="Marcussen T."/>
            <person name="Sandve S.R."/>
            <person name="Heier L."/>
            <person name="Spannagl M."/>
            <person name="Pfeifer M."/>
            <person name="Jakobsen K.S."/>
            <person name="Wulff B.B."/>
            <person name="Steuernagel B."/>
            <person name="Mayer K.F."/>
            <person name="Olsen O.A."/>
        </authorList>
    </citation>
    <scope>NUCLEOTIDE SEQUENCE [LARGE SCALE GENOMIC DNA]</scope>
    <source>
        <strain evidence="2">cv. AL8/78</strain>
    </source>
</reference>
<protein>
    <recommendedName>
        <fullName evidence="3">Reverse transcriptase domain-containing protein</fullName>
    </recommendedName>
</protein>
<dbReference type="AlphaFoldDB" id="A0A453A7I6"/>
<name>A0A453A7I6_AEGTS</name>
<dbReference type="Gramene" id="AET2Gv20012900.1">
    <property type="protein sequence ID" value="AET2Gv20012900.1"/>
    <property type="gene ID" value="AET2Gv20012900"/>
</dbReference>
<dbReference type="Proteomes" id="UP000015105">
    <property type="component" value="Chromosome 2D"/>
</dbReference>
<accession>A0A453A7I6</accession>
<proteinExistence type="predicted"/>
<dbReference type="EnsemblPlants" id="AET2Gv20012900.1">
    <property type="protein sequence ID" value="AET2Gv20012900.1"/>
    <property type="gene ID" value="AET2Gv20012900"/>
</dbReference>
<reference evidence="1" key="3">
    <citation type="journal article" date="2017" name="Nature">
        <title>Genome sequence of the progenitor of the wheat D genome Aegilops tauschii.</title>
        <authorList>
            <person name="Luo M.C."/>
            <person name="Gu Y.Q."/>
            <person name="Puiu D."/>
            <person name="Wang H."/>
            <person name="Twardziok S.O."/>
            <person name="Deal K.R."/>
            <person name="Huo N."/>
            <person name="Zhu T."/>
            <person name="Wang L."/>
            <person name="Wang Y."/>
            <person name="McGuire P.E."/>
            <person name="Liu S."/>
            <person name="Long H."/>
            <person name="Ramasamy R.K."/>
            <person name="Rodriguez J.C."/>
            <person name="Van S.L."/>
            <person name="Yuan L."/>
            <person name="Wang Z."/>
            <person name="Xia Z."/>
            <person name="Xiao L."/>
            <person name="Anderson O.D."/>
            <person name="Ouyang S."/>
            <person name="Liang Y."/>
            <person name="Zimin A.V."/>
            <person name="Pertea G."/>
            <person name="Qi P."/>
            <person name="Bennetzen J.L."/>
            <person name="Dai X."/>
            <person name="Dawson M.W."/>
            <person name="Muller H.G."/>
            <person name="Kugler K."/>
            <person name="Rivarola-Duarte L."/>
            <person name="Spannagl M."/>
            <person name="Mayer K.F.X."/>
            <person name="Lu F.H."/>
            <person name="Bevan M.W."/>
            <person name="Leroy P."/>
            <person name="Li P."/>
            <person name="You F.M."/>
            <person name="Sun Q."/>
            <person name="Liu Z."/>
            <person name="Lyons E."/>
            <person name="Wicker T."/>
            <person name="Salzberg S.L."/>
            <person name="Devos K.M."/>
            <person name="Dvorak J."/>
        </authorList>
    </citation>
    <scope>NUCLEOTIDE SEQUENCE [LARGE SCALE GENOMIC DNA]</scope>
    <source>
        <strain evidence="1">cv. AL8/78</strain>
    </source>
</reference>
<dbReference type="STRING" id="200361.A0A453A7I6"/>
<reference evidence="1" key="5">
    <citation type="journal article" date="2021" name="G3 (Bethesda)">
        <title>Aegilops tauschii genome assembly Aet v5.0 features greater sequence contiguity and improved annotation.</title>
        <authorList>
            <person name="Wang L."/>
            <person name="Zhu T."/>
            <person name="Rodriguez J.C."/>
            <person name="Deal K.R."/>
            <person name="Dubcovsky J."/>
            <person name="McGuire P.E."/>
            <person name="Lux T."/>
            <person name="Spannagl M."/>
            <person name="Mayer K.F.X."/>
            <person name="Baldrich P."/>
            <person name="Meyers B.C."/>
            <person name="Huo N."/>
            <person name="Gu Y.Q."/>
            <person name="Zhou H."/>
            <person name="Devos K.M."/>
            <person name="Bennetzen J.L."/>
            <person name="Unver T."/>
            <person name="Budak H."/>
            <person name="Gulick P.J."/>
            <person name="Galiba G."/>
            <person name="Kalapos B."/>
            <person name="Nelson D.R."/>
            <person name="Li P."/>
            <person name="You F.M."/>
            <person name="Luo M.C."/>
            <person name="Dvorak J."/>
        </authorList>
    </citation>
    <scope>NUCLEOTIDE SEQUENCE [LARGE SCALE GENOMIC DNA]</scope>
    <source>
        <strain evidence="1">cv. AL8/78</strain>
    </source>
</reference>